<proteinExistence type="predicted"/>
<gene>
    <name evidence="3" type="ORF">EV666_1235</name>
</gene>
<feature type="compositionally biased region" description="Low complexity" evidence="1">
    <location>
        <begin position="387"/>
        <end position="398"/>
    </location>
</feature>
<dbReference type="EMBL" id="SLWL01000023">
    <property type="protein sequence ID" value="TCO08488.1"/>
    <property type="molecule type" value="Genomic_DNA"/>
</dbReference>
<sequence>MQRMEHEAVIRRMQIQEARRRSGTRSVARVLATPDWPGRARLMLASLLALAVALCAASARAEGADVRVGEGKGVAATPAPGPGAAAGGAATPSGPAGAGQPAPVAPKQDAGKQGAQDPNAKNQGGDSGKAAPADEGEQVGPADEGTDEDAATLPEPDDGKPRRGAEGPPPAPRGPTAYAGLPTLLPSPAEAGHIDEVDLPRRTMAILSGRSSWDDGFKSLFDSFDAIAAELAKAGLKPAGRPLAVFVSTDENGFSFEAMTPVAVAPADPAKVGGGVRFGDSPSGKAIRFTHKAPYEEIDTTYEAITAYLDSKNITAQDAFIEEYVTDPKDPSDATLQINIYVQPKPAGGDSKNPASPNPSDRPQAGQKPEAPADGATGAPPAGGQGPATAPDAAPPKDGGAGKPAR</sequence>
<feature type="compositionally biased region" description="Low complexity" evidence="1">
    <location>
        <begin position="87"/>
        <end position="106"/>
    </location>
</feature>
<evidence type="ECO:0000256" key="1">
    <source>
        <dbReference type="SAM" id="MobiDB-lite"/>
    </source>
</evidence>
<dbReference type="OrthoDB" id="8449526at2"/>
<feature type="region of interest" description="Disordered" evidence="1">
    <location>
        <begin position="79"/>
        <end position="189"/>
    </location>
</feature>
<dbReference type="AlphaFoldDB" id="A0A4R2GIY5"/>
<organism evidence="3 4">
    <name type="scientific">Camelimonas lactis</name>
    <dbReference type="NCBI Taxonomy" id="659006"/>
    <lineage>
        <taxon>Bacteria</taxon>
        <taxon>Pseudomonadati</taxon>
        <taxon>Pseudomonadota</taxon>
        <taxon>Alphaproteobacteria</taxon>
        <taxon>Hyphomicrobiales</taxon>
        <taxon>Chelatococcaceae</taxon>
        <taxon>Camelimonas</taxon>
    </lineage>
</organism>
<evidence type="ECO:0000313" key="3">
    <source>
        <dbReference type="EMBL" id="TCO08488.1"/>
    </source>
</evidence>
<name>A0A4R2GIY5_9HYPH</name>
<dbReference type="SMART" id="SM00871">
    <property type="entry name" value="AraC_E_bind"/>
    <property type="match status" value="1"/>
</dbReference>
<comment type="caution">
    <text evidence="3">The sequence shown here is derived from an EMBL/GenBank/DDBJ whole genome shotgun (WGS) entry which is preliminary data.</text>
</comment>
<reference evidence="3 4" key="1">
    <citation type="submission" date="2019-03" db="EMBL/GenBank/DDBJ databases">
        <title>Genomic Encyclopedia of Type Strains, Phase IV (KMG-IV): sequencing the most valuable type-strain genomes for metagenomic binning, comparative biology and taxonomic classification.</title>
        <authorList>
            <person name="Goeker M."/>
        </authorList>
    </citation>
    <scope>NUCLEOTIDE SEQUENCE [LARGE SCALE GENOMIC DNA]</scope>
    <source>
        <strain evidence="3 4">DSM 22958</strain>
    </source>
</reference>
<dbReference type="Pfam" id="PF06445">
    <property type="entry name" value="GyrI-like"/>
    <property type="match status" value="1"/>
</dbReference>
<dbReference type="SUPFAM" id="SSF55136">
    <property type="entry name" value="Probable bacterial effector-binding domain"/>
    <property type="match status" value="1"/>
</dbReference>
<dbReference type="InterPro" id="IPR029442">
    <property type="entry name" value="GyrI-like"/>
</dbReference>
<protein>
    <submittedName>
        <fullName evidence="3">GyrI-like small molecule binding protein</fullName>
    </submittedName>
</protein>
<dbReference type="Gene3D" id="3.20.80.10">
    <property type="entry name" value="Regulatory factor, effector binding domain"/>
    <property type="match status" value="1"/>
</dbReference>
<dbReference type="InterPro" id="IPR011256">
    <property type="entry name" value="Reg_factor_effector_dom_sf"/>
</dbReference>
<dbReference type="Proteomes" id="UP000294881">
    <property type="component" value="Unassembled WGS sequence"/>
</dbReference>
<feature type="domain" description="AraC effector-binding" evidence="2">
    <location>
        <begin position="192"/>
        <end position="345"/>
    </location>
</feature>
<evidence type="ECO:0000313" key="4">
    <source>
        <dbReference type="Proteomes" id="UP000294881"/>
    </source>
</evidence>
<feature type="region of interest" description="Disordered" evidence="1">
    <location>
        <begin position="343"/>
        <end position="406"/>
    </location>
</feature>
<dbReference type="InterPro" id="IPR010499">
    <property type="entry name" value="AraC_E-bd"/>
</dbReference>
<accession>A0A4R2GIY5</accession>
<keyword evidence="4" id="KW-1185">Reference proteome</keyword>
<evidence type="ECO:0000259" key="2">
    <source>
        <dbReference type="SMART" id="SM00871"/>
    </source>
</evidence>